<gene>
    <name evidence="1" type="ORF">JHL16_02630</name>
</gene>
<name>A0ACC5QXY7_9HYPH</name>
<organism evidence="1 2">
    <name type="scientific">Taklimakanibacter albus</name>
    <dbReference type="NCBI Taxonomy" id="2800327"/>
    <lineage>
        <taxon>Bacteria</taxon>
        <taxon>Pseudomonadati</taxon>
        <taxon>Pseudomonadota</taxon>
        <taxon>Alphaproteobacteria</taxon>
        <taxon>Hyphomicrobiales</taxon>
        <taxon>Aestuariivirgaceae</taxon>
        <taxon>Taklimakanibacter</taxon>
    </lineage>
</organism>
<sequence length="302" mass="32042">MTRLKPLAALLFTMLIWGVTPVFLRSLSVGLGPADALVIRYTPVALLSLAILLATGGWRIARADWPRLLVISLLGLFGYSLTSVYGFASVPAGVGGLIYATQPLFIALLAAIMLGEKLTPQVIAGFALALIGTSLLFWDDLAGGGTAGSSITGMLLLVFACFIWGFYSVPAKALVLRYGTLNTTTLSLFIGTLPMLALASPRTLETVAAMTPRLWAEIAFLAFASTFIAMFSWTYATSRLPAATTGAFLYLIPVIAVLAGTLMLEEAVTLNMVLGGLLILGGVAFAQLGQRLRRVRHEQNAV</sequence>
<accession>A0ACC5QXY7</accession>
<evidence type="ECO:0000313" key="2">
    <source>
        <dbReference type="Proteomes" id="UP000616151"/>
    </source>
</evidence>
<evidence type="ECO:0000313" key="1">
    <source>
        <dbReference type="EMBL" id="MBK1865233.1"/>
    </source>
</evidence>
<dbReference type="Proteomes" id="UP000616151">
    <property type="component" value="Unassembled WGS sequence"/>
</dbReference>
<protein>
    <submittedName>
        <fullName evidence="1">DMT family transporter</fullName>
    </submittedName>
</protein>
<proteinExistence type="predicted"/>
<comment type="caution">
    <text evidence="1">The sequence shown here is derived from an EMBL/GenBank/DDBJ whole genome shotgun (WGS) entry which is preliminary data.</text>
</comment>
<keyword evidence="2" id="KW-1185">Reference proteome</keyword>
<dbReference type="EMBL" id="JAENHL010000004">
    <property type="protein sequence ID" value="MBK1865233.1"/>
    <property type="molecule type" value="Genomic_DNA"/>
</dbReference>
<reference evidence="1" key="1">
    <citation type="submission" date="2021-01" db="EMBL/GenBank/DDBJ databases">
        <authorList>
            <person name="Sun Q."/>
        </authorList>
    </citation>
    <scope>NUCLEOTIDE SEQUENCE</scope>
    <source>
        <strain evidence="1">YIM B02566</strain>
    </source>
</reference>